<evidence type="ECO:0000313" key="4">
    <source>
        <dbReference type="EMBL" id="CAE0729151.1"/>
    </source>
</evidence>
<dbReference type="InterPro" id="IPR010982">
    <property type="entry name" value="Lambda_DNA-bd_dom_sf"/>
</dbReference>
<dbReference type="AlphaFoldDB" id="A0A7S4AX43"/>
<dbReference type="Gene3D" id="3.30.1160.10">
    <property type="entry name" value="Cyanate lyase, C-terminal domain"/>
    <property type="match status" value="1"/>
</dbReference>
<dbReference type="InterPro" id="IPR008076">
    <property type="entry name" value="Cyanase"/>
</dbReference>
<dbReference type="GO" id="GO:0008824">
    <property type="term" value="F:cyanate hydratase activity"/>
    <property type="evidence" value="ECO:0007669"/>
    <property type="project" value="InterPro"/>
</dbReference>
<dbReference type="PANTHER" id="PTHR34186">
    <property type="entry name" value="CYANATE HYDRATASE"/>
    <property type="match status" value="1"/>
</dbReference>
<dbReference type="PRINTS" id="PR01693">
    <property type="entry name" value="CYANASE"/>
</dbReference>
<evidence type="ECO:0000259" key="3">
    <source>
        <dbReference type="SMART" id="SM01116"/>
    </source>
</evidence>
<protein>
    <recommendedName>
        <fullName evidence="3">Cyanate lyase C-terminal domain-containing protein</fullName>
    </recommendedName>
</protein>
<dbReference type="SUPFAM" id="SSF47413">
    <property type="entry name" value="lambda repressor-like DNA-binding domains"/>
    <property type="match status" value="1"/>
</dbReference>
<dbReference type="PANTHER" id="PTHR34186:SF2">
    <property type="entry name" value="CYANATE HYDRATASE"/>
    <property type="match status" value="1"/>
</dbReference>
<gene>
    <name evidence="4" type="ORF">PAUS00366_LOCUS21935</name>
</gene>
<dbReference type="SMART" id="SM01116">
    <property type="entry name" value="Cyanate_lyase"/>
    <property type="match status" value="1"/>
</dbReference>
<dbReference type="Pfam" id="PF02560">
    <property type="entry name" value="Cyanate_lyase"/>
    <property type="match status" value="1"/>
</dbReference>
<dbReference type="Pfam" id="PF21291">
    <property type="entry name" value="CYNS_N"/>
    <property type="match status" value="1"/>
</dbReference>
<dbReference type="GO" id="GO:0003677">
    <property type="term" value="F:DNA binding"/>
    <property type="evidence" value="ECO:0007669"/>
    <property type="project" value="InterPro"/>
</dbReference>
<dbReference type="SUPFAM" id="SSF55234">
    <property type="entry name" value="Cyanase C-terminal domain"/>
    <property type="match status" value="1"/>
</dbReference>
<organism evidence="4">
    <name type="scientific">Pseudo-nitzschia australis</name>
    <dbReference type="NCBI Taxonomy" id="44445"/>
    <lineage>
        <taxon>Eukaryota</taxon>
        <taxon>Sar</taxon>
        <taxon>Stramenopiles</taxon>
        <taxon>Ochrophyta</taxon>
        <taxon>Bacillariophyta</taxon>
        <taxon>Bacillariophyceae</taxon>
        <taxon>Bacillariophycidae</taxon>
        <taxon>Bacillariales</taxon>
        <taxon>Bacillariaceae</taxon>
        <taxon>Pseudo-nitzschia</taxon>
    </lineage>
</organism>
<proteinExistence type="predicted"/>
<dbReference type="Gene3D" id="1.10.260.40">
    <property type="entry name" value="lambda repressor-like DNA-binding domains"/>
    <property type="match status" value="1"/>
</dbReference>
<dbReference type="InterPro" id="IPR048564">
    <property type="entry name" value="CYNS_N"/>
</dbReference>
<keyword evidence="2" id="KW-0456">Lyase</keyword>
<name>A0A7S4AX43_9STRA</name>
<evidence type="ECO:0000256" key="2">
    <source>
        <dbReference type="ARBA" id="ARBA00023239"/>
    </source>
</evidence>
<evidence type="ECO:0000256" key="1">
    <source>
        <dbReference type="ARBA" id="ARBA00003561"/>
    </source>
</evidence>
<accession>A0A7S4AX43</accession>
<feature type="domain" description="Cyanate lyase C-terminal" evidence="3">
    <location>
        <begin position="107"/>
        <end position="180"/>
    </location>
</feature>
<dbReference type="EMBL" id="HBIX01033467">
    <property type="protein sequence ID" value="CAE0729151.1"/>
    <property type="molecule type" value="Transcribed_RNA"/>
</dbReference>
<dbReference type="InterPro" id="IPR036581">
    <property type="entry name" value="Cyanate_lyase_C_sf"/>
</dbReference>
<sequence>MIGIIGRKPGPASSLVSSLAQRYRSYSSVNITAIAGRVERALAAKSKAGLSYDQIASTLGVTNTYAAQLLMGQAKLTPHTAEKLRGVLPDLSENDLKAMQTEFPMRTFCDEIMKEPNVYRTYEALVHNGESIKAIINEQCGDGIMSAIDFYCDVGTTKGHLGETRVVITLNGKFLPYAEQLSEHNDAKSPRIENAK</sequence>
<comment type="function">
    <text evidence="1">Catalyzes the reaction of cyanate with bicarbonate to produce ammonia and carbon dioxide.</text>
</comment>
<dbReference type="InterPro" id="IPR003712">
    <property type="entry name" value="Cyanate_lyase_C"/>
</dbReference>
<reference evidence="4" key="1">
    <citation type="submission" date="2021-01" db="EMBL/GenBank/DDBJ databases">
        <authorList>
            <person name="Corre E."/>
            <person name="Pelletier E."/>
            <person name="Niang G."/>
            <person name="Scheremetjew M."/>
            <person name="Finn R."/>
            <person name="Kale V."/>
            <person name="Holt S."/>
            <person name="Cochrane G."/>
            <person name="Meng A."/>
            <person name="Brown T."/>
            <person name="Cohen L."/>
        </authorList>
    </citation>
    <scope>NUCLEOTIDE SEQUENCE</scope>
    <source>
        <strain evidence="4">10249 10 AB</strain>
    </source>
</reference>